<feature type="transmembrane region" description="Helical" evidence="1">
    <location>
        <begin position="20"/>
        <end position="41"/>
    </location>
</feature>
<feature type="transmembrane region" description="Helical" evidence="1">
    <location>
        <begin position="48"/>
        <end position="69"/>
    </location>
</feature>
<dbReference type="EMBL" id="JAZAVJ010000092">
    <property type="protein sequence ID" value="KAK7414959.1"/>
    <property type="molecule type" value="Genomic_DNA"/>
</dbReference>
<feature type="transmembrane region" description="Helical" evidence="1">
    <location>
        <begin position="81"/>
        <end position="103"/>
    </location>
</feature>
<evidence type="ECO:0000313" key="4">
    <source>
        <dbReference type="Proteomes" id="UP001498476"/>
    </source>
</evidence>
<keyword evidence="1" id="KW-1133">Transmembrane helix</keyword>
<evidence type="ECO:0000256" key="1">
    <source>
        <dbReference type="SAM" id="Phobius"/>
    </source>
</evidence>
<sequence length="296" mass="33342">MATYDRGISKDAPVTGSTAFVVACFLAISLFNFIELNFIILTTFKRRAGLYFWSFIVATWGIPPYAIGFLLKNFRPSFNSYIYVTLIVVGWCPMVTGQSMVLYSRLHLILHKRRWLRAVLLMIIVNAIIGHVPTTILVYGANSSDPGPFIKPYSVYEKIQISIFFLQEMIISGLYISETTKMLRIISFPGQDVNRDMLRHLIAVSIIVAALDAPVLVFEYAGLYYLQTSYKALAYSTKLKLEFSILNRLVDVAKTRKGSSSLARTTERRGTADAVDMGMIDPLSTSYESPVTRLPR</sequence>
<gene>
    <name evidence="3" type="ORF">QQX98_006284</name>
</gene>
<reference evidence="3 4" key="1">
    <citation type="journal article" date="2025" name="Microbiol. Resour. Announc.">
        <title>Draft genome sequences for Neonectria magnoliae and Neonectria punicea, canker pathogens of Liriodendron tulipifera and Acer saccharum in West Virginia.</title>
        <authorList>
            <person name="Petronek H.M."/>
            <person name="Kasson M.T."/>
            <person name="Metheny A.M."/>
            <person name="Stauder C.M."/>
            <person name="Lovett B."/>
            <person name="Lynch S.C."/>
            <person name="Garnas J.R."/>
            <person name="Kasson L.R."/>
            <person name="Stajich J.E."/>
        </authorList>
    </citation>
    <scope>NUCLEOTIDE SEQUENCE [LARGE SCALE GENOMIC DNA]</scope>
    <source>
        <strain evidence="3 4">NRRL 64653</strain>
    </source>
</reference>
<feature type="domain" description="DUF7703" evidence="2">
    <location>
        <begin position="14"/>
        <end position="254"/>
    </location>
</feature>
<feature type="transmembrane region" description="Helical" evidence="1">
    <location>
        <begin position="115"/>
        <end position="139"/>
    </location>
</feature>
<accession>A0ABR1H1J2</accession>
<organism evidence="3 4">
    <name type="scientific">Neonectria punicea</name>
    <dbReference type="NCBI Taxonomy" id="979145"/>
    <lineage>
        <taxon>Eukaryota</taxon>
        <taxon>Fungi</taxon>
        <taxon>Dikarya</taxon>
        <taxon>Ascomycota</taxon>
        <taxon>Pezizomycotina</taxon>
        <taxon>Sordariomycetes</taxon>
        <taxon>Hypocreomycetidae</taxon>
        <taxon>Hypocreales</taxon>
        <taxon>Nectriaceae</taxon>
        <taxon>Neonectria</taxon>
    </lineage>
</organism>
<dbReference type="Pfam" id="PF24802">
    <property type="entry name" value="DUF7703"/>
    <property type="match status" value="1"/>
</dbReference>
<evidence type="ECO:0000259" key="2">
    <source>
        <dbReference type="Pfam" id="PF24802"/>
    </source>
</evidence>
<dbReference type="InterPro" id="IPR056120">
    <property type="entry name" value="DUF7703"/>
</dbReference>
<feature type="transmembrane region" description="Helical" evidence="1">
    <location>
        <begin position="159"/>
        <end position="177"/>
    </location>
</feature>
<dbReference type="PANTHER" id="PTHR37013:SF7">
    <property type="entry name" value="INTEGRAL MEMBRANE PROTEIN"/>
    <property type="match status" value="1"/>
</dbReference>
<keyword evidence="4" id="KW-1185">Reference proteome</keyword>
<dbReference type="Proteomes" id="UP001498476">
    <property type="component" value="Unassembled WGS sequence"/>
</dbReference>
<dbReference type="PANTHER" id="PTHR37013">
    <property type="entry name" value="INTEGRAL MEMBRANE PROTEIN (AFU_ORTHOLOGUE AFUA_1G05950)-RELATED"/>
    <property type="match status" value="1"/>
</dbReference>
<proteinExistence type="predicted"/>
<protein>
    <recommendedName>
        <fullName evidence="2">DUF7703 domain-containing protein</fullName>
    </recommendedName>
</protein>
<feature type="transmembrane region" description="Helical" evidence="1">
    <location>
        <begin position="198"/>
        <end position="226"/>
    </location>
</feature>
<dbReference type="PROSITE" id="PS51257">
    <property type="entry name" value="PROKAR_LIPOPROTEIN"/>
    <property type="match status" value="1"/>
</dbReference>
<comment type="caution">
    <text evidence="3">The sequence shown here is derived from an EMBL/GenBank/DDBJ whole genome shotgun (WGS) entry which is preliminary data.</text>
</comment>
<name>A0ABR1H1J2_9HYPO</name>
<keyword evidence="1" id="KW-0472">Membrane</keyword>
<evidence type="ECO:0000313" key="3">
    <source>
        <dbReference type="EMBL" id="KAK7414959.1"/>
    </source>
</evidence>
<keyword evidence="1" id="KW-0812">Transmembrane</keyword>